<dbReference type="Proteomes" id="UP001141327">
    <property type="component" value="Unassembled WGS sequence"/>
</dbReference>
<name>A0ABQ8UX71_9EUKA</name>
<evidence type="ECO:0000256" key="1">
    <source>
        <dbReference type="SAM" id="MobiDB-lite"/>
    </source>
</evidence>
<keyword evidence="4" id="KW-1185">Reference proteome</keyword>
<feature type="region of interest" description="Disordered" evidence="1">
    <location>
        <begin position="1"/>
        <end position="26"/>
    </location>
</feature>
<feature type="transmembrane region" description="Helical" evidence="2">
    <location>
        <begin position="200"/>
        <end position="219"/>
    </location>
</feature>
<feature type="transmembrane region" description="Helical" evidence="2">
    <location>
        <begin position="173"/>
        <end position="194"/>
    </location>
</feature>
<organism evidence="3 4">
    <name type="scientific">Paratrimastix pyriformis</name>
    <dbReference type="NCBI Taxonomy" id="342808"/>
    <lineage>
        <taxon>Eukaryota</taxon>
        <taxon>Metamonada</taxon>
        <taxon>Preaxostyla</taxon>
        <taxon>Paratrimastigidae</taxon>
        <taxon>Paratrimastix</taxon>
    </lineage>
</organism>
<evidence type="ECO:0000313" key="4">
    <source>
        <dbReference type="Proteomes" id="UP001141327"/>
    </source>
</evidence>
<accession>A0ABQ8UX71</accession>
<proteinExistence type="predicted"/>
<gene>
    <name evidence="3" type="ORF">PAPYR_984</name>
</gene>
<comment type="caution">
    <text evidence="3">The sequence shown here is derived from an EMBL/GenBank/DDBJ whole genome shotgun (WGS) entry which is preliminary data.</text>
</comment>
<reference evidence="3" key="1">
    <citation type="journal article" date="2022" name="bioRxiv">
        <title>Genomics of Preaxostyla Flagellates Illuminates Evolutionary Transitions and the Path Towards Mitochondrial Loss.</title>
        <authorList>
            <person name="Novak L.V.F."/>
            <person name="Treitli S.C."/>
            <person name="Pyrih J."/>
            <person name="Halakuc P."/>
            <person name="Pipaliya S.V."/>
            <person name="Vacek V."/>
            <person name="Brzon O."/>
            <person name="Soukal P."/>
            <person name="Eme L."/>
            <person name="Dacks J.B."/>
            <person name="Karnkowska A."/>
            <person name="Elias M."/>
            <person name="Hampl V."/>
        </authorList>
    </citation>
    <scope>NUCLEOTIDE SEQUENCE</scope>
    <source>
        <strain evidence="3">RCP-MX</strain>
    </source>
</reference>
<keyword evidence="2" id="KW-1133">Transmembrane helix</keyword>
<evidence type="ECO:0000313" key="3">
    <source>
        <dbReference type="EMBL" id="KAJ4462362.1"/>
    </source>
</evidence>
<keyword evidence="2" id="KW-0472">Membrane</keyword>
<evidence type="ECO:0000256" key="2">
    <source>
        <dbReference type="SAM" id="Phobius"/>
    </source>
</evidence>
<protein>
    <submittedName>
        <fullName evidence="3">Uncharacterized protein</fullName>
    </submittedName>
</protein>
<keyword evidence="2" id="KW-0812">Transmembrane</keyword>
<feature type="region of interest" description="Disordered" evidence="1">
    <location>
        <begin position="61"/>
        <end position="87"/>
    </location>
</feature>
<dbReference type="EMBL" id="JAPMOS010000003">
    <property type="protein sequence ID" value="KAJ4462362.1"/>
    <property type="molecule type" value="Genomic_DNA"/>
</dbReference>
<sequence length="234" mass="25862">MSYTVRDFVLPGRTSHPRHHPPIPNNMKAEELEHETTIEEYLSDDARMDMLQELAAQAKARANDEKARADRAEARANDEKARADRAEAREKAQAARVKVQADQTAEAPNWWARWKPTVAQVAAGALGFAQPFVEAMLPNSPQFPPIMNSAILGVSALFLTTPRKEKAAERKRFAINVGIAGVGFLLACLSTGATPESKNWFALSGVGLQIVCHGGMEWYTRKCRRQAIYAVHPS</sequence>